<name>A0A2S0MIL0_9BURK</name>
<proteinExistence type="predicted"/>
<keyword evidence="2" id="KW-1133">Transmembrane helix</keyword>
<dbReference type="PANTHER" id="PTHR40278">
    <property type="entry name" value="DNA UTILIZATION PROTEIN HOFN"/>
    <property type="match status" value="1"/>
</dbReference>
<dbReference type="AlphaFoldDB" id="A0A2S0MIL0"/>
<accession>A0A2S0MIL0</accession>
<keyword evidence="2" id="KW-0812">Transmembrane</keyword>
<dbReference type="InterPro" id="IPR052534">
    <property type="entry name" value="Extracell_DNA_Util/SecSys_Comp"/>
</dbReference>
<keyword evidence="2" id="KW-0472">Membrane</keyword>
<gene>
    <name evidence="3" type="ORF">C6570_16925</name>
</gene>
<sequence length="199" mass="22229">MILINLLPHREMARKKARQVFNTSLGLSALAGLAIAGGIYLWYQHQISEQQDRNTFITSEITKLDSEIKEVANLQGEIAALKARQEAVENLQADRNLPVHLMNEAVKQLPDGIYLKGIKQDNQNVLFTGVAQSNERVSELLRNLERNSDWVTKPELIEIVAANMALTPREQRRVYNFTVRVQLQRASAPASGASAAGRT</sequence>
<keyword evidence="4" id="KW-1185">Reference proteome</keyword>
<dbReference type="EMBL" id="CP027666">
    <property type="protein sequence ID" value="AVO35718.1"/>
    <property type="molecule type" value="Genomic_DNA"/>
</dbReference>
<dbReference type="InterPro" id="IPR007813">
    <property type="entry name" value="PilN"/>
</dbReference>
<dbReference type="RefSeq" id="WP_106704264.1">
    <property type="nucleotide sequence ID" value="NZ_CP027666.1"/>
</dbReference>
<dbReference type="KEGG" id="otk:C6570_16925"/>
<evidence type="ECO:0000256" key="1">
    <source>
        <dbReference type="SAM" id="Coils"/>
    </source>
</evidence>
<dbReference type="Proteomes" id="UP000239709">
    <property type="component" value="Chromosome"/>
</dbReference>
<dbReference type="GO" id="GO:0043107">
    <property type="term" value="P:type IV pilus-dependent motility"/>
    <property type="evidence" value="ECO:0007669"/>
    <property type="project" value="TreeGrafter"/>
</dbReference>
<reference evidence="3 4" key="1">
    <citation type="submission" date="2018-03" db="EMBL/GenBank/DDBJ databases">
        <title>Genome sequencing of Ottowia sp.</title>
        <authorList>
            <person name="Kim S.-J."/>
            <person name="Heo J."/>
            <person name="Kwon S.-W."/>
        </authorList>
    </citation>
    <scope>NUCLEOTIDE SEQUENCE [LARGE SCALE GENOMIC DNA]</scope>
    <source>
        <strain evidence="3 4">KADR8-3</strain>
    </source>
</reference>
<feature type="transmembrane region" description="Helical" evidence="2">
    <location>
        <begin position="20"/>
        <end position="43"/>
    </location>
</feature>
<feature type="coiled-coil region" evidence="1">
    <location>
        <begin position="64"/>
        <end position="91"/>
    </location>
</feature>
<dbReference type="GO" id="GO:0043683">
    <property type="term" value="P:type IV pilus assembly"/>
    <property type="evidence" value="ECO:0007669"/>
    <property type="project" value="TreeGrafter"/>
</dbReference>
<dbReference type="OrthoDB" id="5296173at2"/>
<evidence type="ECO:0000256" key="2">
    <source>
        <dbReference type="SAM" id="Phobius"/>
    </source>
</evidence>
<organism evidence="3 4">
    <name type="scientific">Ottowia oryzae</name>
    <dbReference type="NCBI Taxonomy" id="2109914"/>
    <lineage>
        <taxon>Bacteria</taxon>
        <taxon>Pseudomonadati</taxon>
        <taxon>Pseudomonadota</taxon>
        <taxon>Betaproteobacteria</taxon>
        <taxon>Burkholderiales</taxon>
        <taxon>Comamonadaceae</taxon>
        <taxon>Ottowia</taxon>
    </lineage>
</organism>
<dbReference type="PANTHER" id="PTHR40278:SF2">
    <property type="entry name" value="TYPE IV PILUS INNER MEMBRANE COMPONENT PILN"/>
    <property type="match status" value="1"/>
</dbReference>
<evidence type="ECO:0000313" key="4">
    <source>
        <dbReference type="Proteomes" id="UP000239709"/>
    </source>
</evidence>
<protein>
    <submittedName>
        <fullName evidence="3">Fimbrial protein</fullName>
    </submittedName>
</protein>
<keyword evidence="1" id="KW-0175">Coiled coil</keyword>
<dbReference type="Pfam" id="PF05137">
    <property type="entry name" value="PilN"/>
    <property type="match status" value="1"/>
</dbReference>
<evidence type="ECO:0000313" key="3">
    <source>
        <dbReference type="EMBL" id="AVO35718.1"/>
    </source>
</evidence>